<reference evidence="2 3" key="1">
    <citation type="journal article" date="2012" name="Int. J. Syst. Evol. Microbiol.">
        <title>Vibrio caribbeanicus sp. nov., isolated from the marine sponge Scleritoderma cyanea.</title>
        <authorList>
            <person name="Hoffmann M."/>
            <person name="Monday S.R."/>
            <person name="Allard M.W."/>
            <person name="Strain E.A."/>
            <person name="Whittaker P."/>
            <person name="Naum M."/>
            <person name="McCarthy P.J."/>
            <person name="Lopez J.V."/>
            <person name="Fischer M."/>
            <person name="Brown E.W."/>
        </authorList>
    </citation>
    <scope>NUCLEOTIDE SEQUENCE [LARGE SCALE GENOMIC DNA]</scope>
    <source>
        <strain evidence="3">DSMZ 21326</strain>
    </source>
</reference>
<organism evidence="2 3">
    <name type="scientific">Vibrio sinaloensis DSM 21326</name>
    <dbReference type="NCBI Taxonomy" id="945550"/>
    <lineage>
        <taxon>Bacteria</taxon>
        <taxon>Pseudomonadati</taxon>
        <taxon>Pseudomonadota</taxon>
        <taxon>Gammaproteobacteria</taxon>
        <taxon>Vibrionales</taxon>
        <taxon>Vibrionaceae</taxon>
        <taxon>Vibrio</taxon>
        <taxon>Vibrio oreintalis group</taxon>
    </lineage>
</organism>
<evidence type="ECO:0008006" key="4">
    <source>
        <dbReference type="Google" id="ProtNLM"/>
    </source>
</evidence>
<dbReference type="RefSeq" id="WP_008074780.1">
    <property type="nucleotide sequence ID" value="NZ_AEVT01000023.1"/>
</dbReference>
<dbReference type="AlphaFoldDB" id="E8M3W7"/>
<proteinExistence type="predicted"/>
<dbReference type="Pfam" id="PF06693">
    <property type="entry name" value="DUF1190"/>
    <property type="match status" value="1"/>
</dbReference>
<evidence type="ECO:0000256" key="1">
    <source>
        <dbReference type="SAM" id="Phobius"/>
    </source>
</evidence>
<protein>
    <recommendedName>
        <fullName evidence="4">DUF1190 domain-containing protein</fullName>
    </recommendedName>
</protein>
<keyword evidence="1" id="KW-1133">Transmembrane helix</keyword>
<dbReference type="OrthoDB" id="5903948at2"/>
<sequence length="189" mass="21638">MKRSSNVQRPSMEKSLGKAFPFVMFGAFSAFMFFSQYESETEGAIYLDDNECKNNNPEQAEQCELAYQEAVAEAERSAPKYKTERECEYDFREDDCYYSSRYFAYLPRMSGYYYTTDLDDFDGYKKRYYSQPMYRFKKGYYSGSGQFFGSHRVRSVTMTSNSLRKGGGTIGSAMSRGGFGKAVSSSRGG</sequence>
<evidence type="ECO:0000313" key="2">
    <source>
        <dbReference type="EMBL" id="EGA71310.1"/>
    </source>
</evidence>
<dbReference type="EMBL" id="AEVT01000023">
    <property type="protein sequence ID" value="EGA71310.1"/>
    <property type="molecule type" value="Genomic_DNA"/>
</dbReference>
<dbReference type="Proteomes" id="UP000006228">
    <property type="component" value="Unassembled WGS sequence"/>
</dbReference>
<feature type="transmembrane region" description="Helical" evidence="1">
    <location>
        <begin position="20"/>
        <end position="37"/>
    </location>
</feature>
<gene>
    <name evidence="2" type="ORF">VISI1226_13341</name>
</gene>
<accession>E8M3W7</accession>
<dbReference type="InterPro" id="IPR009576">
    <property type="entry name" value="Biofilm_formation_YgiB"/>
</dbReference>
<name>E8M3W7_PHOS4</name>
<evidence type="ECO:0000313" key="3">
    <source>
        <dbReference type="Proteomes" id="UP000006228"/>
    </source>
</evidence>
<comment type="caution">
    <text evidence="2">The sequence shown here is derived from an EMBL/GenBank/DDBJ whole genome shotgun (WGS) entry which is preliminary data.</text>
</comment>
<dbReference type="eggNOG" id="COG5463">
    <property type="taxonomic scope" value="Bacteria"/>
</dbReference>
<dbReference type="GeneID" id="95568335"/>
<keyword evidence="1" id="KW-0812">Transmembrane</keyword>
<keyword evidence="1" id="KW-0472">Membrane</keyword>